<dbReference type="KEGG" id="aqt:FN924_04600"/>
<keyword evidence="4 6" id="KW-1133">Transmembrane helix</keyword>
<feature type="transmembrane region" description="Helical" evidence="6">
    <location>
        <begin position="309"/>
        <end position="333"/>
    </location>
</feature>
<dbReference type="Pfam" id="PF12698">
    <property type="entry name" value="ABC2_membrane_3"/>
    <property type="match status" value="1"/>
</dbReference>
<dbReference type="RefSeq" id="WP_143892267.1">
    <property type="nucleotide sequence ID" value="NZ_CP041666.1"/>
</dbReference>
<dbReference type="Proteomes" id="UP000315215">
    <property type="component" value="Chromosome"/>
</dbReference>
<evidence type="ECO:0000313" key="9">
    <source>
        <dbReference type="Proteomes" id="UP000315215"/>
    </source>
</evidence>
<feature type="transmembrane region" description="Helical" evidence="6">
    <location>
        <begin position="17"/>
        <end position="37"/>
    </location>
</feature>
<gene>
    <name evidence="8" type="ORF">FN924_04600</name>
</gene>
<reference evidence="8 9" key="1">
    <citation type="submission" date="2019-07" db="EMBL/GenBank/DDBJ databases">
        <authorList>
            <person name="Li J."/>
        </authorList>
    </citation>
    <scope>NUCLEOTIDE SEQUENCE [LARGE SCALE GENOMIC DNA]</scope>
    <source>
        <strain evidence="8 9">TKL69</strain>
    </source>
</reference>
<keyword evidence="9" id="KW-1185">Reference proteome</keyword>
<evidence type="ECO:0000256" key="3">
    <source>
        <dbReference type="ARBA" id="ARBA00022692"/>
    </source>
</evidence>
<evidence type="ECO:0000313" key="8">
    <source>
        <dbReference type="EMBL" id="QDP39517.1"/>
    </source>
</evidence>
<evidence type="ECO:0000259" key="7">
    <source>
        <dbReference type="Pfam" id="PF12698"/>
    </source>
</evidence>
<feature type="transmembrane region" description="Helical" evidence="6">
    <location>
        <begin position="339"/>
        <end position="361"/>
    </location>
</feature>
<organism evidence="8 9">
    <name type="scientific">Radiobacillus deserti</name>
    <dbReference type="NCBI Taxonomy" id="2594883"/>
    <lineage>
        <taxon>Bacteria</taxon>
        <taxon>Bacillati</taxon>
        <taxon>Bacillota</taxon>
        <taxon>Bacilli</taxon>
        <taxon>Bacillales</taxon>
        <taxon>Bacillaceae</taxon>
        <taxon>Radiobacillus</taxon>
    </lineage>
</organism>
<proteinExistence type="predicted"/>
<keyword evidence="5 6" id="KW-0472">Membrane</keyword>
<dbReference type="PANTHER" id="PTHR30294">
    <property type="entry name" value="MEMBRANE COMPONENT OF ABC TRANSPORTER YHHJ-RELATED"/>
    <property type="match status" value="1"/>
</dbReference>
<evidence type="ECO:0000256" key="2">
    <source>
        <dbReference type="ARBA" id="ARBA00022475"/>
    </source>
</evidence>
<evidence type="ECO:0000256" key="4">
    <source>
        <dbReference type="ARBA" id="ARBA00022989"/>
    </source>
</evidence>
<feature type="transmembrane region" description="Helical" evidence="6">
    <location>
        <begin position="281"/>
        <end position="302"/>
    </location>
</feature>
<accession>A0A516KDS1</accession>
<dbReference type="InterPro" id="IPR013525">
    <property type="entry name" value="ABC2_TM"/>
</dbReference>
<feature type="transmembrane region" description="Helical" evidence="6">
    <location>
        <begin position="250"/>
        <end position="275"/>
    </location>
</feature>
<dbReference type="EMBL" id="CP041666">
    <property type="protein sequence ID" value="QDP39517.1"/>
    <property type="molecule type" value="Genomic_DNA"/>
</dbReference>
<dbReference type="PANTHER" id="PTHR30294:SF29">
    <property type="entry name" value="MULTIDRUG ABC TRANSPORTER PERMEASE YBHS-RELATED"/>
    <property type="match status" value="1"/>
</dbReference>
<keyword evidence="3 6" id="KW-0812">Transmembrane</keyword>
<feature type="transmembrane region" description="Helical" evidence="6">
    <location>
        <begin position="173"/>
        <end position="190"/>
    </location>
</feature>
<dbReference type="GO" id="GO:0005886">
    <property type="term" value="C:plasma membrane"/>
    <property type="evidence" value="ECO:0007669"/>
    <property type="project" value="UniProtKB-SubCell"/>
</dbReference>
<comment type="subcellular location">
    <subcellularLocation>
        <location evidence="1">Cell membrane</location>
        <topology evidence="1">Multi-pass membrane protein</topology>
    </subcellularLocation>
</comment>
<sequence>MRAVFWAQFSKEKRNPIILLLFIAASIFATLIFAGGVHTPTKVAIFSEGENAAEITTKWKTLLNDEDSFQFEIVEPEQAKKDVKSGNLDVAVKVMEMDYRIYATSDLPTVSLVEQHVDKVFQREAQISAVAQSKGSEEVRDKFARYLEDAPFQIETEGLHSEEVPDYDMSTQLLFAFTFLIAIFILGLRVNNVTHDKVSGVWNRMILSPISKTSMYSGYVLYSFLITLFQIVVVLTLFKYVMNYNIGDNFGLIILISAFFTFSMISVAMLITGLVKTPEQFYAIYPSFIPLLPLISGAYMMPGTITNPVLIFVADLFPMAHAMDAIMGVIFYEAGFQDVLMSLLTMLLIGVIAMGLGINLIERRSK</sequence>
<dbReference type="OrthoDB" id="266913at2"/>
<keyword evidence="2" id="KW-1003">Cell membrane</keyword>
<feature type="transmembrane region" description="Helical" evidence="6">
    <location>
        <begin position="219"/>
        <end position="238"/>
    </location>
</feature>
<dbReference type="AlphaFoldDB" id="A0A516KDS1"/>
<evidence type="ECO:0000256" key="6">
    <source>
        <dbReference type="SAM" id="Phobius"/>
    </source>
</evidence>
<evidence type="ECO:0000256" key="5">
    <source>
        <dbReference type="ARBA" id="ARBA00023136"/>
    </source>
</evidence>
<feature type="domain" description="ABC-2 type transporter transmembrane" evidence="7">
    <location>
        <begin position="17"/>
        <end position="358"/>
    </location>
</feature>
<name>A0A516KDS1_9BACI</name>
<protein>
    <submittedName>
        <fullName evidence="8">ABC transporter permease</fullName>
    </submittedName>
</protein>
<evidence type="ECO:0000256" key="1">
    <source>
        <dbReference type="ARBA" id="ARBA00004651"/>
    </source>
</evidence>
<dbReference type="GO" id="GO:0140359">
    <property type="term" value="F:ABC-type transporter activity"/>
    <property type="evidence" value="ECO:0007669"/>
    <property type="project" value="InterPro"/>
</dbReference>
<dbReference type="InterPro" id="IPR051449">
    <property type="entry name" value="ABC-2_transporter_component"/>
</dbReference>